<dbReference type="AlphaFoldDB" id="A0A937AKV8"/>
<sequence length="345" mass="38813">MRSFFVIIAYCVVAGTFFYTESVARDRIRIVGSSTCFPYSKIIAENFSEYFSKFRTPFIEFGGSGPGLKEFCQGVGEDTVDIVNSSRRITEAELIACKKNGVSDIQEVIFGYDGVVLVSDRGMKSIALTSVDLYKALAARLVDNGNLVLNSFQKWSDIRSDLPAVYISIYIPSEKHGTREILEQKILREGCIRSGNFSKMRDVLKYTDSQINMICTSVRKDNFAIEVDGDYTETLARIEANKNVFGFLGLSFYKNNSDVLNVFSIDGIIPSVKTISSGVYPITRPLFFYVKKKHLKRIIGLREYVAFSISDEMMGDNSELIKYGLIPASVRERKVVQDSIAIERK</sequence>
<dbReference type="Gene3D" id="3.40.190.10">
    <property type="entry name" value="Periplasmic binding protein-like II"/>
    <property type="match status" value="2"/>
</dbReference>
<protein>
    <submittedName>
        <fullName evidence="3">Phosphonate ABC transporter substrate-binding protein</fullName>
    </submittedName>
</protein>
<evidence type="ECO:0000256" key="1">
    <source>
        <dbReference type="ARBA" id="ARBA00022729"/>
    </source>
</evidence>
<evidence type="ECO:0000313" key="4">
    <source>
        <dbReference type="Proteomes" id="UP000736856"/>
    </source>
</evidence>
<reference evidence="3" key="1">
    <citation type="submission" date="2019-02" db="EMBL/GenBank/DDBJ databases">
        <title>A novel Candidatus Liberibacter species associated with the New Zealand native fuchsia psyllid, Ctenarytaina fuchsiae.</title>
        <authorList>
            <person name="Thompson S.M."/>
            <person name="Jorgensen N."/>
            <person name="David C."/>
            <person name="Bulman S.R."/>
            <person name="Smith G.R."/>
        </authorList>
    </citation>
    <scope>NUCLEOTIDE SEQUENCE</scope>
    <source>
        <strain evidence="3">Oxford</strain>
    </source>
</reference>
<proteinExistence type="predicted"/>
<evidence type="ECO:0000259" key="2">
    <source>
        <dbReference type="Pfam" id="PF12849"/>
    </source>
</evidence>
<dbReference type="InterPro" id="IPR024370">
    <property type="entry name" value="PBP_domain"/>
</dbReference>
<dbReference type="PANTHER" id="PTHR30570:SF1">
    <property type="entry name" value="PHOSPHATE-BINDING PROTEIN PSTS"/>
    <property type="match status" value="1"/>
</dbReference>
<gene>
    <name evidence="3" type="ORF">EU981_00840</name>
</gene>
<keyword evidence="1" id="KW-0732">Signal</keyword>
<comment type="caution">
    <text evidence="3">The sequence shown here is derived from an EMBL/GenBank/DDBJ whole genome shotgun (WGS) entry which is preliminary data.</text>
</comment>
<dbReference type="Proteomes" id="UP000736856">
    <property type="component" value="Unassembled WGS sequence"/>
</dbReference>
<dbReference type="Pfam" id="PF12849">
    <property type="entry name" value="PBP_like_2"/>
    <property type="match status" value="1"/>
</dbReference>
<feature type="domain" description="PBP" evidence="2">
    <location>
        <begin position="24"/>
        <end position="312"/>
    </location>
</feature>
<organism evidence="3 4">
    <name type="scientific">Candidatus Liberibacter ctenarytainae</name>
    <dbReference type="NCBI Taxonomy" id="2020335"/>
    <lineage>
        <taxon>Bacteria</taxon>
        <taxon>Pseudomonadati</taxon>
        <taxon>Pseudomonadota</taxon>
        <taxon>Alphaproteobacteria</taxon>
        <taxon>Hyphomicrobiales</taxon>
        <taxon>Rhizobiaceae</taxon>
        <taxon>Liberibacter</taxon>
    </lineage>
</organism>
<dbReference type="SUPFAM" id="SSF53850">
    <property type="entry name" value="Periplasmic binding protein-like II"/>
    <property type="match status" value="1"/>
</dbReference>
<name>A0A937AKV8_9HYPH</name>
<dbReference type="InterPro" id="IPR050811">
    <property type="entry name" value="Phosphate_ABC_transporter"/>
</dbReference>
<dbReference type="EMBL" id="SEOL01000001">
    <property type="protein sequence ID" value="MBL0848642.1"/>
    <property type="molecule type" value="Genomic_DNA"/>
</dbReference>
<accession>A0A937AKV8</accession>
<dbReference type="PANTHER" id="PTHR30570">
    <property type="entry name" value="PERIPLASMIC PHOSPHATE BINDING COMPONENT OF PHOSPHATE ABC TRANSPORTER"/>
    <property type="match status" value="1"/>
</dbReference>
<evidence type="ECO:0000313" key="3">
    <source>
        <dbReference type="EMBL" id="MBL0848642.1"/>
    </source>
</evidence>